<proteinExistence type="predicted"/>
<keyword evidence="4" id="KW-1185">Reference proteome</keyword>
<gene>
    <name evidence="3" type="ORF">RGQ29_003766</name>
</gene>
<feature type="region of interest" description="Disordered" evidence="1">
    <location>
        <begin position="225"/>
        <end position="411"/>
    </location>
</feature>
<feature type="region of interest" description="Disordered" evidence="1">
    <location>
        <begin position="445"/>
        <end position="489"/>
    </location>
</feature>
<evidence type="ECO:0000259" key="2">
    <source>
        <dbReference type="SMART" id="SM01054"/>
    </source>
</evidence>
<accession>A0AAN7ECT1</accession>
<name>A0AAN7ECT1_QUERU</name>
<protein>
    <recommendedName>
        <fullName evidence="2">Calmodulin-binding domain-containing protein</fullName>
    </recommendedName>
</protein>
<comment type="caution">
    <text evidence="3">The sequence shown here is derived from an EMBL/GenBank/DDBJ whole genome shotgun (WGS) entry which is preliminary data.</text>
</comment>
<feature type="domain" description="Calmodulin-binding" evidence="2">
    <location>
        <begin position="391"/>
        <end position="530"/>
    </location>
</feature>
<sequence>MAEESTETPLTPEKTETERGHERRRNSTGRLDNPIGDIKIRSRYLRSSTGSCHDACKYGTKPALKPWSSFPKRVTTLEGESQAPEKAATSIEGKKKSAIGPRPSLDSKVQKPSNPVVIKGEVSSSTKKETATLEKVPTSSKEIDVSIENSSNQKPKHRKSKSYSHPVDWSFSFQRNNEIRISKEPQGDSASPRKSKILSKELSTSKMGEIKASIPHTVNLFPKHSVKGVSNMKTKNENSVTKVKANQHSNVDVPEKTLYVIEAGTENKTVEPSQNSVSSSPSSVDKSLKQAQKGILSSQLPYSSKKNNLRHTGTGSNANKLRVSSSPSFGKKSLTHTQYGTHRAKSPSSPSLSSHSKENGAKITGSENQKVEFRSRPGRDGMVSSEDKGSPAQQLKFRRGKVVELQSENSNSRGLKFKRVRSVGEIQYGKDHTRNWSKEVDDGKLEKDFERDQNLEGTRRRNSKSKEVGDSEDGTEIKSEEVVLRHQNVEEKKDTQSLYNNVIEETASKLVMARKSKVKALVGAFETVISLQDTCSQSSVNGEISD</sequence>
<dbReference type="Pfam" id="PF07839">
    <property type="entry name" value="CaM_binding"/>
    <property type="match status" value="1"/>
</dbReference>
<evidence type="ECO:0000256" key="1">
    <source>
        <dbReference type="SAM" id="MobiDB-lite"/>
    </source>
</evidence>
<feature type="compositionally biased region" description="Polar residues" evidence="1">
    <location>
        <begin position="231"/>
        <end position="250"/>
    </location>
</feature>
<feature type="compositionally biased region" description="Polar residues" evidence="1">
    <location>
        <begin position="295"/>
        <end position="328"/>
    </location>
</feature>
<dbReference type="GO" id="GO:0005516">
    <property type="term" value="F:calmodulin binding"/>
    <property type="evidence" value="ECO:0007669"/>
    <property type="project" value="InterPro"/>
</dbReference>
<feature type="compositionally biased region" description="Low complexity" evidence="1">
    <location>
        <begin position="272"/>
        <end position="285"/>
    </location>
</feature>
<dbReference type="AlphaFoldDB" id="A0AAN7ECT1"/>
<reference evidence="3 4" key="1">
    <citation type="journal article" date="2023" name="G3 (Bethesda)">
        <title>A haplotype-resolved chromosome-scale genome for Quercus rubra L. provides insights into the genetics of adaptive traits for red oak species.</title>
        <authorList>
            <person name="Kapoor B."/>
            <person name="Jenkins J."/>
            <person name="Schmutz J."/>
            <person name="Zhebentyayeva T."/>
            <person name="Kuelheim C."/>
            <person name="Coggeshall M."/>
            <person name="Heim C."/>
            <person name="Lasky J.R."/>
            <person name="Leites L."/>
            <person name="Islam-Faridi N."/>
            <person name="Romero-Severson J."/>
            <person name="DeLeo V.L."/>
            <person name="Lucas S.M."/>
            <person name="Lazic D."/>
            <person name="Gailing O."/>
            <person name="Carlson J."/>
            <person name="Staton M."/>
        </authorList>
    </citation>
    <scope>NUCLEOTIDE SEQUENCE [LARGE SCALE GENOMIC DNA]</scope>
    <source>
        <strain evidence="3">Pseudo-F2</strain>
    </source>
</reference>
<feature type="compositionally biased region" description="Basic and acidic residues" evidence="1">
    <location>
        <begin position="177"/>
        <end position="186"/>
    </location>
</feature>
<evidence type="ECO:0000313" key="3">
    <source>
        <dbReference type="EMBL" id="KAK4568124.1"/>
    </source>
</evidence>
<dbReference type="Proteomes" id="UP001324115">
    <property type="component" value="Unassembled WGS sequence"/>
</dbReference>
<feature type="region of interest" description="Disordered" evidence="1">
    <location>
        <begin position="1"/>
        <end position="35"/>
    </location>
</feature>
<evidence type="ECO:0000313" key="4">
    <source>
        <dbReference type="Proteomes" id="UP001324115"/>
    </source>
</evidence>
<organism evidence="3 4">
    <name type="scientific">Quercus rubra</name>
    <name type="common">Northern red oak</name>
    <name type="synonym">Quercus borealis</name>
    <dbReference type="NCBI Taxonomy" id="3512"/>
    <lineage>
        <taxon>Eukaryota</taxon>
        <taxon>Viridiplantae</taxon>
        <taxon>Streptophyta</taxon>
        <taxon>Embryophyta</taxon>
        <taxon>Tracheophyta</taxon>
        <taxon>Spermatophyta</taxon>
        <taxon>Magnoliopsida</taxon>
        <taxon>eudicotyledons</taxon>
        <taxon>Gunneridae</taxon>
        <taxon>Pentapetalae</taxon>
        <taxon>rosids</taxon>
        <taxon>fabids</taxon>
        <taxon>Fagales</taxon>
        <taxon>Fagaceae</taxon>
        <taxon>Quercus</taxon>
    </lineage>
</organism>
<feature type="compositionally biased region" description="Basic and acidic residues" evidence="1">
    <location>
        <begin position="369"/>
        <end position="389"/>
    </location>
</feature>
<feature type="region of interest" description="Disordered" evidence="1">
    <location>
        <begin position="58"/>
        <end position="203"/>
    </location>
</feature>
<dbReference type="PANTHER" id="PTHR33349:SF41">
    <property type="entry name" value="EMB|CAB62594.1"/>
    <property type="match status" value="1"/>
</dbReference>
<dbReference type="SMART" id="SM01054">
    <property type="entry name" value="CaM_binding"/>
    <property type="match status" value="1"/>
</dbReference>
<dbReference type="InterPro" id="IPR012417">
    <property type="entry name" value="CaM-bd_dom_pln"/>
</dbReference>
<dbReference type="PANTHER" id="PTHR33349">
    <property type="entry name" value="EMB|CAB62594.1"/>
    <property type="match status" value="1"/>
</dbReference>
<dbReference type="EMBL" id="JAXUIC010000010">
    <property type="protein sequence ID" value="KAK4568124.1"/>
    <property type="molecule type" value="Genomic_DNA"/>
</dbReference>